<feature type="region of interest" description="Disordered" evidence="1">
    <location>
        <begin position="430"/>
        <end position="452"/>
    </location>
</feature>
<proteinExistence type="predicted"/>
<evidence type="ECO:0000313" key="3">
    <source>
        <dbReference type="Proteomes" id="UP001159363"/>
    </source>
</evidence>
<dbReference type="Proteomes" id="UP001159363">
    <property type="component" value="Chromosome 16"/>
</dbReference>
<protein>
    <submittedName>
        <fullName evidence="2">Uncharacterized protein</fullName>
    </submittedName>
</protein>
<accession>A0ABQ9G3U2</accession>
<evidence type="ECO:0000313" key="2">
    <source>
        <dbReference type="EMBL" id="KAJ8866008.1"/>
    </source>
</evidence>
<evidence type="ECO:0000256" key="1">
    <source>
        <dbReference type="SAM" id="MobiDB-lite"/>
    </source>
</evidence>
<gene>
    <name evidence="2" type="ORF">PR048_033532</name>
</gene>
<comment type="caution">
    <text evidence="2">The sequence shown here is derived from an EMBL/GenBank/DDBJ whole genome shotgun (WGS) entry which is preliminary data.</text>
</comment>
<organism evidence="2 3">
    <name type="scientific">Dryococelus australis</name>
    <dbReference type="NCBI Taxonomy" id="614101"/>
    <lineage>
        <taxon>Eukaryota</taxon>
        <taxon>Metazoa</taxon>
        <taxon>Ecdysozoa</taxon>
        <taxon>Arthropoda</taxon>
        <taxon>Hexapoda</taxon>
        <taxon>Insecta</taxon>
        <taxon>Pterygota</taxon>
        <taxon>Neoptera</taxon>
        <taxon>Polyneoptera</taxon>
        <taxon>Phasmatodea</taxon>
        <taxon>Verophasmatodea</taxon>
        <taxon>Anareolatae</taxon>
        <taxon>Phasmatidae</taxon>
        <taxon>Eurycanthinae</taxon>
        <taxon>Dryococelus</taxon>
    </lineage>
</organism>
<name>A0ABQ9G3U2_9NEOP</name>
<sequence>MALKRDQLDRKLPVPPKYFLIRVGAEFIRESEEATKPHCGRGSVNGKASERAAVSSGANSVRFPPDLVDSYFEELLHSPTCQCTGTLAQGGEGSEIGAVHALSFRSTGGHIFRHDGGKREIPEKTRLRAASGDPAGNLTRFALVGGGWSNHHTTAAPCGIVESSRWLSAVSVIGTIVSSGDELCSGFEWPHRQGSETPGPAPVTDVEWPAFSRVPLRLTGRSFSCHHLSAPLEVPSEWSDYSPPTYAIRVRFPVGSLLDVRARESYWTMPLFGGFFFLSRGSPRFLPRALHSGAAPCSPHFTLTGSQDLEVKSHSILSHATPHFSGVLDGKRSRTMIIVSCHRVGDYASPELLLKSCLWTLECCRESGLDLIKARGLAGNRAVSTHWLSAVTVECNDWTSILQEVSNTQPFVSEDKNNALEPPVRLSAGAATKRAKAKVGPSRDWWGPRAKPNIGPLRRAKTRVHTAFAAFVERLQSGDGLAAFPGPTPISERSREI</sequence>
<dbReference type="EMBL" id="JARBHB010000017">
    <property type="protein sequence ID" value="KAJ8866008.1"/>
    <property type="molecule type" value="Genomic_DNA"/>
</dbReference>
<reference evidence="2 3" key="1">
    <citation type="submission" date="2023-02" db="EMBL/GenBank/DDBJ databases">
        <title>LHISI_Scaffold_Assembly.</title>
        <authorList>
            <person name="Stuart O.P."/>
            <person name="Cleave R."/>
            <person name="Magrath M.J.L."/>
            <person name="Mikheyev A.S."/>
        </authorList>
    </citation>
    <scope>NUCLEOTIDE SEQUENCE [LARGE SCALE GENOMIC DNA]</scope>
    <source>
        <strain evidence="2">Daus_M_001</strain>
        <tissue evidence="2">Leg muscle</tissue>
    </source>
</reference>
<keyword evidence="3" id="KW-1185">Reference proteome</keyword>